<keyword evidence="3" id="KW-1185">Reference proteome</keyword>
<feature type="domain" description="Dienelactone hydrolase" evidence="1">
    <location>
        <begin position="73"/>
        <end position="191"/>
    </location>
</feature>
<dbReference type="RefSeq" id="WP_289455886.1">
    <property type="nucleotide sequence ID" value="NZ_JAUCGQ010000002.1"/>
</dbReference>
<gene>
    <name evidence="2" type="ORF">QRT04_13045</name>
</gene>
<name>A0ABT7SI50_9CELL</name>
<evidence type="ECO:0000259" key="1">
    <source>
        <dbReference type="Pfam" id="PF01738"/>
    </source>
</evidence>
<dbReference type="EMBL" id="JAUCGQ010000002">
    <property type="protein sequence ID" value="MDM7855860.1"/>
    <property type="molecule type" value="Genomic_DNA"/>
</dbReference>
<dbReference type="Pfam" id="PF01738">
    <property type="entry name" value="DLH"/>
    <property type="match status" value="1"/>
</dbReference>
<accession>A0ABT7SI50</accession>
<evidence type="ECO:0000313" key="3">
    <source>
        <dbReference type="Proteomes" id="UP001529338"/>
    </source>
</evidence>
<organism evidence="2 3">
    <name type="scientific">Cellulomonas alba</name>
    <dbReference type="NCBI Taxonomy" id="3053467"/>
    <lineage>
        <taxon>Bacteria</taxon>
        <taxon>Bacillati</taxon>
        <taxon>Actinomycetota</taxon>
        <taxon>Actinomycetes</taxon>
        <taxon>Micrococcales</taxon>
        <taxon>Cellulomonadaceae</taxon>
        <taxon>Cellulomonas</taxon>
    </lineage>
</organism>
<protein>
    <submittedName>
        <fullName evidence="2">Dienelactone hydrolase family protein</fullName>
    </submittedName>
</protein>
<dbReference type="GO" id="GO:0016787">
    <property type="term" value="F:hydrolase activity"/>
    <property type="evidence" value="ECO:0007669"/>
    <property type="project" value="UniProtKB-KW"/>
</dbReference>
<dbReference type="InterPro" id="IPR051049">
    <property type="entry name" value="Dienelactone_hydrolase-like"/>
</dbReference>
<dbReference type="InterPro" id="IPR029058">
    <property type="entry name" value="AB_hydrolase_fold"/>
</dbReference>
<dbReference type="Gene3D" id="3.40.50.1820">
    <property type="entry name" value="alpha/beta hydrolase"/>
    <property type="match status" value="1"/>
</dbReference>
<dbReference type="InterPro" id="IPR002925">
    <property type="entry name" value="Dienelactn_hydro"/>
</dbReference>
<reference evidence="2 3" key="1">
    <citation type="submission" date="2023-06" db="EMBL/GenBank/DDBJ databases">
        <title>Cellulomonas sp. MW4 Whole genome sequence.</title>
        <authorList>
            <person name="Park S."/>
        </authorList>
    </citation>
    <scope>NUCLEOTIDE SEQUENCE [LARGE SCALE GENOMIC DNA]</scope>
    <source>
        <strain evidence="2 3">MW4</strain>
    </source>
</reference>
<dbReference type="PANTHER" id="PTHR46623">
    <property type="entry name" value="CARBOXYMETHYLENEBUTENOLIDASE-RELATED"/>
    <property type="match status" value="1"/>
</dbReference>
<dbReference type="PANTHER" id="PTHR46623:SF6">
    <property type="entry name" value="ALPHA_BETA-HYDROLASES SUPERFAMILY PROTEIN"/>
    <property type="match status" value="1"/>
</dbReference>
<proteinExistence type="predicted"/>
<keyword evidence="2" id="KW-0378">Hydrolase</keyword>
<evidence type="ECO:0000313" key="2">
    <source>
        <dbReference type="EMBL" id="MDM7855860.1"/>
    </source>
</evidence>
<dbReference type="Proteomes" id="UP001529338">
    <property type="component" value="Unassembled WGS sequence"/>
</dbReference>
<dbReference type="SUPFAM" id="SSF53474">
    <property type="entry name" value="alpha/beta-Hydrolases"/>
    <property type="match status" value="1"/>
</dbReference>
<sequence length="195" mass="20717">MTTIVLFPSVLGVRQGVTDAAELLREHGHEVVVLNPSDAPVSDDYDTAIPRFQSIGDDVLLERTTRGAADVQGPFVVLGFSAGVVLAEMLALSRPGDVQAAVFFAGAIPVEYLGGTWPAGVPVQVHETLEDPFRDEGFAERLAADVEAAGARAEVFHYPGSGHLFTDASKADEYQPAEAALAWERVLAFLDALKG</sequence>
<comment type="caution">
    <text evidence="2">The sequence shown here is derived from an EMBL/GenBank/DDBJ whole genome shotgun (WGS) entry which is preliminary data.</text>
</comment>